<proteinExistence type="predicted"/>
<accession>A0A845UUQ5</accession>
<comment type="caution">
    <text evidence="1">The sequence shown here is derived from an EMBL/GenBank/DDBJ whole genome shotgun (WGS) entry which is preliminary data.</text>
</comment>
<keyword evidence="2" id="KW-1185">Reference proteome</keyword>
<organism evidence="1 2">
    <name type="scientific">Wenzhouxiangella limi</name>
    <dbReference type="NCBI Taxonomy" id="2707351"/>
    <lineage>
        <taxon>Bacteria</taxon>
        <taxon>Pseudomonadati</taxon>
        <taxon>Pseudomonadota</taxon>
        <taxon>Gammaproteobacteria</taxon>
        <taxon>Chromatiales</taxon>
        <taxon>Wenzhouxiangellaceae</taxon>
        <taxon>Wenzhouxiangella</taxon>
    </lineage>
</organism>
<name>A0A845UUQ5_9GAMM</name>
<dbReference type="EMBL" id="JAAGSC010000023">
    <property type="protein sequence ID" value="NDY94278.1"/>
    <property type="molecule type" value="Genomic_DNA"/>
</dbReference>
<protein>
    <submittedName>
        <fullName evidence="1">DUF2384 domain-containing protein</fullName>
    </submittedName>
</protein>
<reference evidence="1 2" key="1">
    <citation type="submission" date="2020-02" db="EMBL/GenBank/DDBJ databases">
        <authorList>
            <person name="Zhang X.-Y."/>
        </authorList>
    </citation>
    <scope>NUCLEOTIDE SEQUENCE [LARGE SCALE GENOMIC DNA]</scope>
    <source>
        <strain evidence="1 2">C33</strain>
    </source>
</reference>
<dbReference type="Proteomes" id="UP000484885">
    <property type="component" value="Unassembled WGS sequence"/>
</dbReference>
<evidence type="ECO:0000313" key="2">
    <source>
        <dbReference type="Proteomes" id="UP000484885"/>
    </source>
</evidence>
<gene>
    <name evidence="1" type="ORF">G3I74_00845</name>
</gene>
<sequence length="122" mass="13248">MQPTANFLAKGYGRDGMIAVDELVEYLHVNKTELAAAAGLPRDAVSKKSRLASLRTQRRLGEIVEIINRVIPWTGTVQAAFAWYRSQPLPSFGGLTAEDLVKAGRGEAVRAYLSRVAVGGYT</sequence>
<dbReference type="RefSeq" id="WP_164209099.1">
    <property type="nucleotide sequence ID" value="NZ_JAAGSC010000023.1"/>
</dbReference>
<dbReference type="AlphaFoldDB" id="A0A845UUQ5"/>
<evidence type="ECO:0000313" key="1">
    <source>
        <dbReference type="EMBL" id="NDY94278.1"/>
    </source>
</evidence>